<evidence type="ECO:0000256" key="2">
    <source>
        <dbReference type="ARBA" id="ARBA00004401"/>
    </source>
</evidence>
<sequence>MKAKARVKRMDVSSPENTAPKPAWLKELWDWTKTIVVSFAIVMVLHLFVFNLSTVQGHSMEPTLHEREWLFVNKIVYMLGKPKVGDIVILEDPMTYGDKEELLVKRIVGVPGDRLEIFNKELYRNGELVEETYIDSAIEDLDFMPIQLAKDSYFVMGDNRHARASKDSRIFGTVKESTIRGRADFIVWPLGQLKAL</sequence>
<keyword evidence="8" id="KW-0472">Membrane</keyword>
<feature type="transmembrane region" description="Helical" evidence="8">
    <location>
        <begin position="35"/>
        <end position="53"/>
    </location>
</feature>
<evidence type="ECO:0000259" key="10">
    <source>
        <dbReference type="Pfam" id="PF10502"/>
    </source>
</evidence>
<evidence type="ECO:0000256" key="8">
    <source>
        <dbReference type="RuleBase" id="RU003993"/>
    </source>
</evidence>
<evidence type="ECO:0000256" key="9">
    <source>
        <dbReference type="RuleBase" id="RU362042"/>
    </source>
</evidence>
<evidence type="ECO:0000256" key="4">
    <source>
        <dbReference type="ARBA" id="ARBA00013208"/>
    </source>
</evidence>
<dbReference type="PANTHER" id="PTHR43390:SF1">
    <property type="entry name" value="CHLOROPLAST PROCESSING PEPTIDASE"/>
    <property type="match status" value="1"/>
</dbReference>
<feature type="domain" description="Peptidase S26" evidence="10">
    <location>
        <begin position="29"/>
        <end position="188"/>
    </location>
</feature>
<evidence type="ECO:0000256" key="5">
    <source>
        <dbReference type="ARBA" id="ARBA00022670"/>
    </source>
</evidence>
<dbReference type="RefSeq" id="WP_229692268.1">
    <property type="nucleotide sequence ID" value="NZ_BMHY01000008.1"/>
</dbReference>
<evidence type="ECO:0000256" key="3">
    <source>
        <dbReference type="ARBA" id="ARBA00009370"/>
    </source>
</evidence>
<reference evidence="11 12" key="1">
    <citation type="journal article" date="2014" name="Int. J. Syst. Evol. Microbiol.">
        <title>Complete genome sequence of Corynebacterium casei LMG S-19264T (=DSM 44701T), isolated from a smear-ripened cheese.</title>
        <authorList>
            <consortium name="US DOE Joint Genome Institute (JGI-PGF)"/>
            <person name="Walter F."/>
            <person name="Albersmeier A."/>
            <person name="Kalinowski J."/>
            <person name="Ruckert C."/>
        </authorList>
    </citation>
    <scope>NUCLEOTIDE SEQUENCE [LARGE SCALE GENOMIC DNA]</scope>
    <source>
        <strain evidence="11 12">CGMCC 1.15286</strain>
    </source>
</reference>
<organism evidence="11 12">
    <name type="scientific">Paenibacillus radicis</name>
    <name type="common">ex Gao et al. 2016</name>
    <dbReference type="NCBI Taxonomy" id="1737354"/>
    <lineage>
        <taxon>Bacteria</taxon>
        <taxon>Bacillati</taxon>
        <taxon>Bacillota</taxon>
        <taxon>Bacilli</taxon>
        <taxon>Bacillales</taxon>
        <taxon>Paenibacillaceae</taxon>
        <taxon>Paenibacillus</taxon>
    </lineage>
</organism>
<dbReference type="Proteomes" id="UP000600247">
    <property type="component" value="Unassembled WGS sequence"/>
</dbReference>
<dbReference type="GO" id="GO:0006465">
    <property type="term" value="P:signal peptide processing"/>
    <property type="evidence" value="ECO:0007669"/>
    <property type="project" value="InterPro"/>
</dbReference>
<evidence type="ECO:0000313" key="12">
    <source>
        <dbReference type="Proteomes" id="UP000600247"/>
    </source>
</evidence>
<name>A0A917HGE9_9BACL</name>
<dbReference type="InterPro" id="IPR019757">
    <property type="entry name" value="Pept_S26A_signal_pept_1_Lys-AS"/>
</dbReference>
<dbReference type="Gene3D" id="2.10.109.10">
    <property type="entry name" value="Umud Fragment, subunit A"/>
    <property type="match status" value="1"/>
</dbReference>
<dbReference type="PROSITE" id="PS00760">
    <property type="entry name" value="SPASE_I_2"/>
    <property type="match status" value="1"/>
</dbReference>
<dbReference type="Pfam" id="PF10502">
    <property type="entry name" value="Peptidase_S26"/>
    <property type="match status" value="1"/>
</dbReference>
<dbReference type="InterPro" id="IPR000223">
    <property type="entry name" value="Pept_S26A_signal_pept_1"/>
</dbReference>
<dbReference type="GO" id="GO:0004252">
    <property type="term" value="F:serine-type endopeptidase activity"/>
    <property type="evidence" value="ECO:0007669"/>
    <property type="project" value="InterPro"/>
</dbReference>
<gene>
    <name evidence="11" type="ORF">GCM10010918_38570</name>
</gene>
<comment type="similarity">
    <text evidence="3 9">Belongs to the peptidase S26 family.</text>
</comment>
<keyword evidence="8" id="KW-1133">Transmembrane helix</keyword>
<dbReference type="PANTHER" id="PTHR43390">
    <property type="entry name" value="SIGNAL PEPTIDASE I"/>
    <property type="match status" value="1"/>
</dbReference>
<dbReference type="InterPro" id="IPR036286">
    <property type="entry name" value="LexA/Signal_pep-like_sf"/>
</dbReference>
<proteinExistence type="inferred from homology"/>
<dbReference type="InterPro" id="IPR019533">
    <property type="entry name" value="Peptidase_S26"/>
</dbReference>
<accession>A0A917HGE9</accession>
<dbReference type="EMBL" id="BMHY01000008">
    <property type="protein sequence ID" value="GGG78029.1"/>
    <property type="molecule type" value="Genomic_DNA"/>
</dbReference>
<feature type="active site" evidence="7">
    <location>
        <position position="59"/>
    </location>
</feature>
<dbReference type="CDD" id="cd06530">
    <property type="entry name" value="S26_SPase_I"/>
    <property type="match status" value="1"/>
</dbReference>
<dbReference type="PROSITE" id="PS00501">
    <property type="entry name" value="SPASE_I_1"/>
    <property type="match status" value="1"/>
</dbReference>
<keyword evidence="5 8" id="KW-0645">Protease</keyword>
<keyword evidence="12" id="KW-1185">Reference proteome</keyword>
<dbReference type="PRINTS" id="PR00727">
    <property type="entry name" value="LEADERPTASE"/>
</dbReference>
<dbReference type="InterPro" id="IPR019756">
    <property type="entry name" value="Pept_S26A_signal_pept_1_Ser-AS"/>
</dbReference>
<evidence type="ECO:0000256" key="6">
    <source>
        <dbReference type="ARBA" id="ARBA00022801"/>
    </source>
</evidence>
<feature type="active site" evidence="7">
    <location>
        <position position="105"/>
    </location>
</feature>
<protein>
    <recommendedName>
        <fullName evidence="4 8">Signal peptidase I</fullName>
        <ecNumber evidence="4 8">3.4.21.89</ecNumber>
    </recommendedName>
</protein>
<dbReference type="AlphaFoldDB" id="A0A917HGE9"/>
<dbReference type="SUPFAM" id="SSF51306">
    <property type="entry name" value="LexA/Signal peptidase"/>
    <property type="match status" value="1"/>
</dbReference>
<dbReference type="GO" id="GO:0009003">
    <property type="term" value="F:signal peptidase activity"/>
    <property type="evidence" value="ECO:0007669"/>
    <property type="project" value="UniProtKB-EC"/>
</dbReference>
<keyword evidence="6 8" id="KW-0378">Hydrolase</keyword>
<dbReference type="GO" id="GO:0005886">
    <property type="term" value="C:plasma membrane"/>
    <property type="evidence" value="ECO:0007669"/>
    <property type="project" value="UniProtKB-SubCell"/>
</dbReference>
<comment type="caution">
    <text evidence="11">The sequence shown here is derived from an EMBL/GenBank/DDBJ whole genome shotgun (WGS) entry which is preliminary data.</text>
</comment>
<comment type="subcellular location">
    <subcellularLocation>
        <location evidence="2">Cell membrane</location>
        <topology evidence="2">Single-pass type II membrane protein</topology>
    </subcellularLocation>
    <subcellularLocation>
        <location evidence="9">Membrane</location>
        <topology evidence="9">Single-pass type II membrane protein</topology>
    </subcellularLocation>
</comment>
<keyword evidence="8" id="KW-0812">Transmembrane</keyword>
<comment type="catalytic activity">
    <reaction evidence="1 8">
        <text>Cleavage of hydrophobic, N-terminal signal or leader sequences from secreted and periplasmic proteins.</text>
        <dbReference type="EC" id="3.4.21.89"/>
    </reaction>
</comment>
<dbReference type="NCBIfam" id="TIGR02227">
    <property type="entry name" value="sigpep_I_bact"/>
    <property type="match status" value="1"/>
</dbReference>
<evidence type="ECO:0000256" key="1">
    <source>
        <dbReference type="ARBA" id="ARBA00000677"/>
    </source>
</evidence>
<dbReference type="EC" id="3.4.21.89" evidence="4 8"/>
<evidence type="ECO:0000313" key="11">
    <source>
        <dbReference type="EMBL" id="GGG78029.1"/>
    </source>
</evidence>
<evidence type="ECO:0000256" key="7">
    <source>
        <dbReference type="PIRSR" id="PIRSR600223-1"/>
    </source>
</evidence>